<evidence type="ECO:0000256" key="3">
    <source>
        <dbReference type="ARBA" id="ARBA00020628"/>
    </source>
</evidence>
<keyword evidence="6 9" id="KW-0804">Transcription</keyword>
<keyword evidence="4 9" id="KW-0805">Transcription regulation</keyword>
<dbReference type="GO" id="GO:0016592">
    <property type="term" value="C:mediator complex"/>
    <property type="evidence" value="ECO:0007669"/>
    <property type="project" value="InterPro"/>
</dbReference>
<keyword evidence="5 9" id="KW-0010">Activator</keyword>
<dbReference type="Proteomes" id="UP000038010">
    <property type="component" value="Unassembled WGS sequence"/>
</dbReference>
<proteinExistence type="inferred from homology"/>
<evidence type="ECO:0000256" key="1">
    <source>
        <dbReference type="ARBA" id="ARBA00004123"/>
    </source>
</evidence>
<evidence type="ECO:0000313" key="10">
    <source>
        <dbReference type="EMBL" id="KPI45974.1"/>
    </source>
</evidence>
<dbReference type="PANTHER" id="PTHR35784">
    <property type="entry name" value="MEDIATOR OF RNA POLYMERASE II TRANSCRIPTION SUBUNIT 5"/>
    <property type="match status" value="1"/>
</dbReference>
<dbReference type="PANTHER" id="PTHR35784:SF1">
    <property type="entry name" value="MEDIATOR OF RNA POLYMERASE II TRANSCRIPTION SUBUNIT 5"/>
    <property type="match status" value="1"/>
</dbReference>
<dbReference type="GeneID" id="28734862"/>
<gene>
    <name evidence="9" type="primary">MED5</name>
    <name evidence="10" type="ORF">AB675_297</name>
</gene>
<sequence length="874" mass="96116">MAISEVAELCRNCIFNRSTAEEFADQIRRQTGVKGTTIVKALLDVRTTLCPSNDPLPPRYIAAILGQDTVKLLDFLLVLISRYNASTRKHEGTTTAHPHQADIKTTQDVTRMLASANLALDHVQTKHCLGVVAKWLVSIVRLSSQSPQMPNNILLEAVGTLLATLCATGPGTELLSGRNEKQDSSNDDQTQLTKLVASAVEAATANFSALSPQLFGNLSEVQKHIALFSQDGTDDMRAMQFQATVADLQVVASRSGTMAMLQEMISRGDTVGDNPVFGFLAGRHGNDYSAMFVDLLFAAFHVLGQSEGLVLQQIELYVRNRLPLTLNLILQSSFENFSSEEALTTASSQLHLSPTTMRCAQGFVHACSLHGMISPEKAVQIIDSNDSTFTKQLLTKDEVLGQLNTHSADKLDKLVDELLTSDGNGVAIAEAMTEIMVAYARGKDHRHLKDLAQTLVRRPATISAIALFRQPSLWISPLCTLLDEWSWDDIHGESQPLYDEFGSIFLLILTTMRRLRYSASKLGVNGFVARYLEREGNDQGIHKMSPEVKKHLDDWIDNFYFAEGLSDDVTTKCSPQEFYQLVPFLVRESALAHQMGKLTDDDLKGGLEYLLVPFLLPSLVSALRWCHGHPEKAAQVLPILTRDTDNAIHGTIVSMMQSPGNFAMPIYHTRDIKALRQDIIAAVARPGPNLSLKYAVSRDGPAAVLQTLIDILVSFSGTNEFVWALDLVAILICMLESQDLALLIYAEHALLGRTLQKRGNVTAEVVVHLFRRVSSYAGLLKVKEANIDIGNLPDVTPTQELGQVENNDNAQGVDDIDQMLNESAALTAIESNLDATVDTAMQDMQGVDALDFDFMQDDNMGLGNIDDFDLDEMF</sequence>
<comment type="similarity">
    <text evidence="2 9">Belongs to the Mediator complex subunit 5 family.</text>
</comment>
<dbReference type="VEuPathDB" id="FungiDB:AB675_297"/>
<evidence type="ECO:0000256" key="7">
    <source>
        <dbReference type="ARBA" id="ARBA00023242"/>
    </source>
</evidence>
<comment type="subcellular location">
    <subcellularLocation>
        <location evidence="1 9">Nucleus</location>
    </subcellularLocation>
</comment>
<comment type="caution">
    <text evidence="10">The sequence shown here is derived from an EMBL/GenBank/DDBJ whole genome shotgun (WGS) entry which is preliminary data.</text>
</comment>
<name>A0A0N1I1V2_9EURO</name>
<evidence type="ECO:0000256" key="2">
    <source>
        <dbReference type="ARBA" id="ARBA00008782"/>
    </source>
</evidence>
<keyword evidence="11" id="KW-1185">Reference proteome</keyword>
<dbReference type="RefSeq" id="XP_018005937.1">
    <property type="nucleotide sequence ID" value="XM_018142993.1"/>
</dbReference>
<dbReference type="InterPro" id="IPR014801">
    <property type="entry name" value="Mediator_Med5_fun"/>
</dbReference>
<evidence type="ECO:0000256" key="9">
    <source>
        <dbReference type="RuleBase" id="RU364142"/>
    </source>
</evidence>
<dbReference type="GO" id="GO:0006357">
    <property type="term" value="P:regulation of transcription by RNA polymerase II"/>
    <property type="evidence" value="ECO:0007669"/>
    <property type="project" value="InterPro"/>
</dbReference>
<evidence type="ECO:0000256" key="8">
    <source>
        <dbReference type="ARBA" id="ARBA00031256"/>
    </source>
</evidence>
<dbReference type="EMBL" id="LFJN01000001">
    <property type="protein sequence ID" value="KPI45974.1"/>
    <property type="molecule type" value="Genomic_DNA"/>
</dbReference>
<dbReference type="STRING" id="1664694.A0A0N1I1V2"/>
<dbReference type="Pfam" id="PF08689">
    <property type="entry name" value="Med5"/>
    <property type="match status" value="1"/>
</dbReference>
<comment type="function">
    <text evidence="9">Component of the Mediator complex, a coactivator involved in the regulated transcription of nearly all RNA polymerase II-dependent genes. Mediator functions as a bridge to convey information from gene-specific regulatory proteins to the basal RNA polymerase II transcription machinery. Mediator is recruited to promoters by direct interactions with regulatory proteins and serves as a scaffold for the assembly of a functional preinitiation complex with RNA polymerase II and the general transcription factors.</text>
</comment>
<evidence type="ECO:0000256" key="6">
    <source>
        <dbReference type="ARBA" id="ARBA00023163"/>
    </source>
</evidence>
<comment type="subunit">
    <text evidence="9">Component of the Mediator complex.</text>
</comment>
<evidence type="ECO:0000256" key="5">
    <source>
        <dbReference type="ARBA" id="ARBA00023159"/>
    </source>
</evidence>
<dbReference type="GO" id="GO:0003712">
    <property type="term" value="F:transcription coregulator activity"/>
    <property type="evidence" value="ECO:0007669"/>
    <property type="project" value="InterPro"/>
</dbReference>
<accession>A0A0N1I1V2</accession>
<dbReference type="AlphaFoldDB" id="A0A0N1I1V2"/>
<evidence type="ECO:0000313" key="11">
    <source>
        <dbReference type="Proteomes" id="UP000038010"/>
    </source>
</evidence>
<reference evidence="10 11" key="1">
    <citation type="submission" date="2015-06" db="EMBL/GenBank/DDBJ databases">
        <title>Draft genome of the ant-associated black yeast Phialophora attae CBS 131958.</title>
        <authorList>
            <person name="Moreno L.F."/>
            <person name="Stielow B.J."/>
            <person name="de Hoog S."/>
            <person name="Vicente V.A."/>
            <person name="Weiss V.A."/>
            <person name="de Vries M."/>
            <person name="Cruz L.M."/>
            <person name="Souza E.M."/>
        </authorList>
    </citation>
    <scope>NUCLEOTIDE SEQUENCE [LARGE SCALE GENOMIC DNA]</scope>
    <source>
        <strain evidence="10 11">CBS 131958</strain>
    </source>
</reference>
<protein>
    <recommendedName>
        <fullName evidence="3 9">Mediator of RNA polymerase II transcription subunit 5</fullName>
    </recommendedName>
    <alternativeName>
        <fullName evidence="8 9">Mediator complex subunit 5</fullName>
    </alternativeName>
</protein>
<organism evidence="10 11">
    <name type="scientific">Cyphellophora attinorum</name>
    <dbReference type="NCBI Taxonomy" id="1664694"/>
    <lineage>
        <taxon>Eukaryota</taxon>
        <taxon>Fungi</taxon>
        <taxon>Dikarya</taxon>
        <taxon>Ascomycota</taxon>
        <taxon>Pezizomycotina</taxon>
        <taxon>Eurotiomycetes</taxon>
        <taxon>Chaetothyriomycetidae</taxon>
        <taxon>Chaetothyriales</taxon>
        <taxon>Cyphellophoraceae</taxon>
        <taxon>Cyphellophora</taxon>
    </lineage>
</organism>
<evidence type="ECO:0000256" key="4">
    <source>
        <dbReference type="ARBA" id="ARBA00023015"/>
    </source>
</evidence>
<keyword evidence="7 9" id="KW-0539">Nucleus</keyword>
<dbReference type="OrthoDB" id="5322661at2759"/>